<organism evidence="1 2">
    <name type="scientific">Cloeon dipterum</name>
    <dbReference type="NCBI Taxonomy" id="197152"/>
    <lineage>
        <taxon>Eukaryota</taxon>
        <taxon>Metazoa</taxon>
        <taxon>Ecdysozoa</taxon>
        <taxon>Arthropoda</taxon>
        <taxon>Hexapoda</taxon>
        <taxon>Insecta</taxon>
        <taxon>Pterygota</taxon>
        <taxon>Palaeoptera</taxon>
        <taxon>Ephemeroptera</taxon>
        <taxon>Pisciforma</taxon>
        <taxon>Baetidae</taxon>
        <taxon>Cloeon</taxon>
    </lineage>
</organism>
<protein>
    <submittedName>
        <fullName evidence="1">Uncharacterized protein</fullName>
    </submittedName>
</protein>
<evidence type="ECO:0000313" key="1">
    <source>
        <dbReference type="EMBL" id="CAB3365941.1"/>
    </source>
</evidence>
<sequence length="690" mass="79809">MQLPRVIEEAAFGLIRRKVHRTQPSSKSLCASKPVQNLPAWRSWKLNESFKFIENTIPLQIPLEHHKMSVLDFEMSYDACWRRAAYFLICNKGHGFPMWKKLEEQIKAMDKTNLCLPYYSKELLETLTLGLSHEGGKDIPGNRNFLLEPWVQVQLPFQPVLLHQWVAEVTSQLLSFEWTMAPFYIFPVPVKIMPKVEALHEMLKSTQKRVGFLFDYLQRQIETETDIYIGNIKFFSETLSKVLEFLKFWTPLGGIQCIRTLKTYLVKNVGKDADDNNKRLEKGTMPLSERNFIYNPAFWRQTGRHLTLFGDSRVKLVGEKLFRSKVSSDENSKGFKYNLYNLKENFEIPIFDDLIDSNYLQNLKANASIEGALKELNRAFDSVLEIWNIRSELRVFYPHLFKQSLIELYSSKLKLIHMLKQDAKNVRNIPEDGVEESPMLFNFSGPIDLQKTAIKMRKEVEDSLTDEGSNIWQGFIMEKHKSTEDFFSKACDRLSSNEAELPNKIAKIFQSRIKKIVIDSICYHMGINESNNEGKHEVVLRDWQVVQYLLPCYVAFFLNFYISVPKEIEEVKERTATQAKQCVQTTSSLHRLVCIGIGSCGTFTIEMKALFEFAKKIAHASYSFALTQVVGDGEIEMTIGAFQSNNVDFAATSRLRTLLKMITRVYILLCELSAWKSKHAIVKWSLCTLN</sequence>
<evidence type="ECO:0000313" key="2">
    <source>
        <dbReference type="Proteomes" id="UP000494165"/>
    </source>
</evidence>
<name>A0A8S1CET7_9INSE</name>
<dbReference type="AlphaFoldDB" id="A0A8S1CET7"/>
<dbReference type="Proteomes" id="UP000494165">
    <property type="component" value="Unassembled WGS sequence"/>
</dbReference>
<keyword evidence="2" id="KW-1185">Reference proteome</keyword>
<reference evidence="1 2" key="1">
    <citation type="submission" date="2020-04" db="EMBL/GenBank/DDBJ databases">
        <authorList>
            <person name="Alioto T."/>
            <person name="Alioto T."/>
            <person name="Gomez Garrido J."/>
        </authorList>
    </citation>
    <scope>NUCLEOTIDE SEQUENCE [LARGE SCALE GENOMIC DNA]</scope>
</reference>
<comment type="caution">
    <text evidence="1">The sequence shown here is derived from an EMBL/GenBank/DDBJ whole genome shotgun (WGS) entry which is preliminary data.</text>
</comment>
<accession>A0A8S1CET7</accession>
<proteinExistence type="predicted"/>
<gene>
    <name evidence="1" type="ORF">CLODIP_2_CD06620</name>
</gene>
<dbReference type="EMBL" id="CADEPI010000022">
    <property type="protein sequence ID" value="CAB3365941.1"/>
    <property type="molecule type" value="Genomic_DNA"/>
</dbReference>